<evidence type="ECO:0000259" key="3">
    <source>
        <dbReference type="PROSITE" id="PS51123"/>
    </source>
</evidence>
<dbReference type="AlphaFoldDB" id="A0A9W6K7S0"/>
<dbReference type="Pfam" id="PF06812">
    <property type="entry name" value="ImpA_N"/>
    <property type="match status" value="1"/>
</dbReference>
<dbReference type="CDD" id="cd07185">
    <property type="entry name" value="OmpA_C-like"/>
    <property type="match status" value="1"/>
</dbReference>
<evidence type="ECO:0000313" key="4">
    <source>
        <dbReference type="EMBL" id="GLK89270.1"/>
    </source>
</evidence>
<feature type="transmembrane region" description="Helical" evidence="2">
    <location>
        <begin position="205"/>
        <end position="227"/>
    </location>
</feature>
<dbReference type="InterPro" id="IPR010657">
    <property type="entry name" value="ImpA_N"/>
</dbReference>
<evidence type="ECO:0000256" key="1">
    <source>
        <dbReference type="PROSITE-ProRule" id="PRU00473"/>
    </source>
</evidence>
<organism evidence="4 5">
    <name type="scientific">Pseudomonas turukhanskensis</name>
    <dbReference type="NCBI Taxonomy" id="1806536"/>
    <lineage>
        <taxon>Bacteria</taxon>
        <taxon>Pseudomonadati</taxon>
        <taxon>Pseudomonadota</taxon>
        <taxon>Gammaproteobacteria</taxon>
        <taxon>Pseudomonadales</taxon>
        <taxon>Pseudomonadaceae</taxon>
        <taxon>Pseudomonas</taxon>
    </lineage>
</organism>
<feature type="domain" description="OmpA-like" evidence="3">
    <location>
        <begin position="245"/>
        <end position="363"/>
    </location>
</feature>
<reference evidence="4" key="2">
    <citation type="submission" date="2023-01" db="EMBL/GenBank/DDBJ databases">
        <authorList>
            <person name="Sun Q."/>
            <person name="Evtushenko L."/>
        </authorList>
    </citation>
    <scope>NUCLEOTIDE SEQUENCE</scope>
    <source>
        <strain evidence="4">VKM B-2935</strain>
    </source>
</reference>
<dbReference type="EMBL" id="BSFN01000005">
    <property type="protein sequence ID" value="GLK89270.1"/>
    <property type="molecule type" value="Genomic_DNA"/>
</dbReference>
<dbReference type="PANTHER" id="PTHR37024:SF5">
    <property type="entry name" value="IMPA N-TERMINAL DOMAIN-CONTAINING PROTEIN"/>
    <property type="match status" value="1"/>
</dbReference>
<keyword evidence="2" id="KW-1133">Transmembrane helix</keyword>
<dbReference type="InterPro" id="IPR006665">
    <property type="entry name" value="OmpA-like"/>
</dbReference>
<dbReference type="RefSeq" id="WP_271195458.1">
    <property type="nucleotide sequence ID" value="NZ_BSFN01000005.1"/>
</dbReference>
<gene>
    <name evidence="4" type="ORF">GCM10017655_23320</name>
</gene>
<comment type="caution">
    <text evidence="4">The sequence shown here is derived from an EMBL/GenBank/DDBJ whole genome shotgun (WGS) entry which is preliminary data.</text>
</comment>
<keyword evidence="5" id="KW-1185">Reference proteome</keyword>
<dbReference type="SUPFAM" id="SSF103088">
    <property type="entry name" value="OmpA-like"/>
    <property type="match status" value="1"/>
</dbReference>
<sequence length="375" mass="40542">MSAAEDSFLVLPSTSWRLGGDPRVRLEFKALQDELRKLNHPARPDLDWHEVERLCLVVLQRNGVDIQTLACLALARSNRFGVAGTLEGVELVDDLLRVHSPRAWPTGAEQRMEIFAWLSSHEQIQLRAAGLAMHDLPMLVELDSALARLHARLDRLLQLPVMPLHGLRQLVGSVIQRLQRQTPAFSAPASPTVMPRPRRGAGPALWLWVALGVVGCLGLLGWGSALFGPSKSLERTRFSPSNLAAVEEGALVATLAVFRPGSAELSSESTHTLMAALAGIKAQAGRLIVITGHTDGSGDVAANLRLSRARAATVRDWIQRMTGIADNCFAIRGVGASQAFASNDTAVGRTANRRVDIRWVPQEGACLTNNGSEAL</sequence>
<dbReference type="PANTHER" id="PTHR37024">
    <property type="entry name" value="TYPE VI SECRETION SYSTEM DUF2094 AND IMPA-RELATED DOMAIN PROTEIN"/>
    <property type="match status" value="1"/>
</dbReference>
<dbReference type="Pfam" id="PF00691">
    <property type="entry name" value="OmpA"/>
    <property type="match status" value="1"/>
</dbReference>
<dbReference type="PROSITE" id="PS51123">
    <property type="entry name" value="OMPA_2"/>
    <property type="match status" value="1"/>
</dbReference>
<proteinExistence type="predicted"/>
<keyword evidence="1 2" id="KW-0472">Membrane</keyword>
<keyword evidence="2" id="KW-0812">Transmembrane</keyword>
<reference evidence="4" key="1">
    <citation type="journal article" date="2014" name="Int. J. Syst. Evol. Microbiol.">
        <title>Complete genome sequence of Corynebacterium casei LMG S-19264T (=DSM 44701T), isolated from a smear-ripened cheese.</title>
        <authorList>
            <consortium name="US DOE Joint Genome Institute (JGI-PGF)"/>
            <person name="Walter F."/>
            <person name="Albersmeier A."/>
            <person name="Kalinowski J."/>
            <person name="Ruckert C."/>
        </authorList>
    </citation>
    <scope>NUCLEOTIDE SEQUENCE</scope>
    <source>
        <strain evidence="4">VKM B-2935</strain>
    </source>
</reference>
<accession>A0A9W6K7S0</accession>
<dbReference type="InterPro" id="IPR036737">
    <property type="entry name" value="OmpA-like_sf"/>
</dbReference>
<dbReference type="Proteomes" id="UP001143328">
    <property type="component" value="Unassembled WGS sequence"/>
</dbReference>
<protein>
    <recommendedName>
        <fullName evidence="3">OmpA-like domain-containing protein</fullName>
    </recommendedName>
</protein>
<name>A0A9W6K7S0_9PSED</name>
<evidence type="ECO:0000313" key="5">
    <source>
        <dbReference type="Proteomes" id="UP001143328"/>
    </source>
</evidence>
<dbReference type="Gene3D" id="3.30.1330.60">
    <property type="entry name" value="OmpA-like domain"/>
    <property type="match status" value="1"/>
</dbReference>
<dbReference type="GO" id="GO:0016020">
    <property type="term" value="C:membrane"/>
    <property type="evidence" value="ECO:0007669"/>
    <property type="project" value="UniProtKB-UniRule"/>
</dbReference>
<evidence type="ECO:0000256" key="2">
    <source>
        <dbReference type="SAM" id="Phobius"/>
    </source>
</evidence>